<evidence type="ECO:0000256" key="1">
    <source>
        <dbReference type="SAM" id="SignalP"/>
    </source>
</evidence>
<gene>
    <name evidence="2" type="ORF">EQM13_05235</name>
</gene>
<dbReference type="KEGG" id="spoa:EQM13_05235"/>
<organism evidence="2 3">
    <name type="scientific">Acidilutibacter cellobiosedens</name>
    <dbReference type="NCBI Taxonomy" id="2507161"/>
    <lineage>
        <taxon>Bacteria</taxon>
        <taxon>Bacillati</taxon>
        <taxon>Bacillota</taxon>
        <taxon>Tissierellia</taxon>
        <taxon>Tissierellales</taxon>
        <taxon>Acidilutibacteraceae</taxon>
        <taxon>Acidilutibacter</taxon>
    </lineage>
</organism>
<evidence type="ECO:0000313" key="2">
    <source>
        <dbReference type="EMBL" id="QAT61028.1"/>
    </source>
</evidence>
<reference evidence="3" key="1">
    <citation type="submission" date="2019-01" db="EMBL/GenBank/DDBJ databases">
        <title>Draft genomes of a novel of Sporanaerobacter strains.</title>
        <authorList>
            <person name="Ma S."/>
        </authorList>
    </citation>
    <scope>NUCLEOTIDE SEQUENCE [LARGE SCALE GENOMIC DNA]</scope>
    <source>
        <strain evidence="3">NJN-17</strain>
    </source>
</reference>
<keyword evidence="3" id="KW-1185">Reference proteome</keyword>
<evidence type="ECO:0008006" key="4">
    <source>
        <dbReference type="Google" id="ProtNLM"/>
    </source>
</evidence>
<sequence length="179" mass="21076">MKNNKKKYLLMILCIITVFILSSCSKDIGQKESIDDSPIDNTTESKNTKSASYKKIEDYLWKEAKDTFSPYYELISYEITDYKEDAKDDTVEGVLNYKIIYKNYDKDPDTVGYIKEAKEKNDPNYKTYYDEYLQQKEMNMEIKAVIDKEGNITLYGDNDPTEKREWTELKMSDFIIGNK</sequence>
<dbReference type="Proteomes" id="UP000287969">
    <property type="component" value="Chromosome"/>
</dbReference>
<accession>A0A410QAX4</accession>
<name>A0A410QAX4_9FIRM</name>
<protein>
    <recommendedName>
        <fullName evidence="4">Lipoprotein</fullName>
    </recommendedName>
</protein>
<dbReference type="AlphaFoldDB" id="A0A410QAX4"/>
<dbReference type="OrthoDB" id="1708178at2"/>
<keyword evidence="1" id="KW-0732">Signal</keyword>
<evidence type="ECO:0000313" key="3">
    <source>
        <dbReference type="Proteomes" id="UP000287969"/>
    </source>
</evidence>
<feature type="chain" id="PRO_5039630840" description="Lipoprotein" evidence="1">
    <location>
        <begin position="26"/>
        <end position="179"/>
    </location>
</feature>
<feature type="signal peptide" evidence="1">
    <location>
        <begin position="1"/>
        <end position="25"/>
    </location>
</feature>
<dbReference type="PROSITE" id="PS51257">
    <property type="entry name" value="PROKAR_LIPOPROTEIN"/>
    <property type="match status" value="1"/>
</dbReference>
<proteinExistence type="predicted"/>
<dbReference type="EMBL" id="CP035282">
    <property type="protein sequence ID" value="QAT61028.1"/>
    <property type="molecule type" value="Genomic_DNA"/>
</dbReference>